<feature type="transmembrane region" description="Helical" evidence="1">
    <location>
        <begin position="7"/>
        <end position="28"/>
    </location>
</feature>
<reference evidence="2" key="1">
    <citation type="submission" date="2017-04" db="EMBL/GenBank/DDBJ databases">
        <title>Genome deletions in a multicellular cyanobacterial endosymbiont for morphological adaptation in marine diatoms.</title>
        <authorList>
            <person name="Wang Y."/>
            <person name="Gao H."/>
            <person name="Li R."/>
            <person name="Xu X."/>
        </authorList>
    </citation>
    <scope>NUCLEOTIDE SEQUENCE</scope>
    <source>
        <strain evidence="2">FACHB 800</strain>
    </source>
</reference>
<dbReference type="KEGG" id="rsin:B6N60_00057"/>
<evidence type="ECO:0000256" key="1">
    <source>
        <dbReference type="SAM" id="Phobius"/>
    </source>
</evidence>
<sequence length="137" mass="15648">MKIIKKILAGTFLTIGLGVLMLGTNDLIDQKKTDEDKEGALAAIVILGLPSTAIGTWIIWSLQRQYQKELQQIYLNKEQMFLQLLEQEQGRITITKFALYAQIPIEESKQFLEEKAKQLNANYETNEQAGIIYIFPE</sequence>
<keyword evidence="3" id="KW-1185">Reference proteome</keyword>
<organism evidence="2 3">
    <name type="scientific">Richelia sinica FACHB-800</name>
    <dbReference type="NCBI Taxonomy" id="1357546"/>
    <lineage>
        <taxon>Bacteria</taxon>
        <taxon>Bacillati</taxon>
        <taxon>Cyanobacteriota</taxon>
        <taxon>Cyanophyceae</taxon>
        <taxon>Nostocales</taxon>
        <taxon>Nostocaceae</taxon>
        <taxon>Richelia</taxon>
    </lineage>
</organism>
<dbReference type="RefSeq" id="WP_190608216.1">
    <property type="nucleotide sequence ID" value="NZ_CP021056.1"/>
</dbReference>
<protein>
    <submittedName>
        <fullName evidence="2">Uncharacterized protein</fullName>
    </submittedName>
</protein>
<keyword evidence="1" id="KW-0472">Membrane</keyword>
<dbReference type="EMBL" id="CP021056">
    <property type="protein sequence ID" value="QXE21383.1"/>
    <property type="molecule type" value="Genomic_DNA"/>
</dbReference>
<keyword evidence="1" id="KW-0812">Transmembrane</keyword>
<evidence type="ECO:0000313" key="3">
    <source>
        <dbReference type="Proteomes" id="UP000683511"/>
    </source>
</evidence>
<proteinExistence type="predicted"/>
<gene>
    <name evidence="2" type="ORF">B6N60_00057</name>
</gene>
<keyword evidence="1" id="KW-1133">Transmembrane helix</keyword>
<accession>A0A975T4K8</accession>
<feature type="transmembrane region" description="Helical" evidence="1">
    <location>
        <begin position="40"/>
        <end position="60"/>
    </location>
</feature>
<evidence type="ECO:0000313" key="2">
    <source>
        <dbReference type="EMBL" id="QXE21383.1"/>
    </source>
</evidence>
<name>A0A975T4K8_9NOST</name>
<dbReference type="AlphaFoldDB" id="A0A975T4K8"/>
<dbReference type="Proteomes" id="UP000683511">
    <property type="component" value="Chromosome"/>
</dbReference>